<dbReference type="Gene3D" id="3.30.70.270">
    <property type="match status" value="2"/>
</dbReference>
<dbReference type="EMBL" id="CP142730">
    <property type="protein sequence ID" value="WUR03433.1"/>
    <property type="molecule type" value="Genomic_DNA"/>
</dbReference>
<accession>A0AAX4JC52</accession>
<dbReference type="GO" id="GO:0006508">
    <property type="term" value="P:proteolysis"/>
    <property type="evidence" value="ECO:0007669"/>
    <property type="project" value="InterPro"/>
</dbReference>
<dbReference type="GeneID" id="90541254"/>
<dbReference type="Gene3D" id="2.40.70.10">
    <property type="entry name" value="Acid Proteases"/>
    <property type="match status" value="1"/>
</dbReference>
<dbReference type="InterPro" id="IPR041577">
    <property type="entry name" value="RT_RNaseH_2"/>
</dbReference>
<dbReference type="GO" id="GO:0004190">
    <property type="term" value="F:aspartic-type endopeptidase activity"/>
    <property type="evidence" value="ECO:0007669"/>
    <property type="project" value="UniProtKB-KW"/>
</dbReference>
<protein>
    <submittedName>
        <fullName evidence="14">Prp pol polyprotein-like</fullName>
    </submittedName>
</protein>
<dbReference type="Pfam" id="PF17919">
    <property type="entry name" value="RT_RNaseH_2"/>
    <property type="match status" value="1"/>
</dbReference>
<dbReference type="InterPro" id="IPR021109">
    <property type="entry name" value="Peptidase_aspartic_dom_sf"/>
</dbReference>
<evidence type="ECO:0000259" key="12">
    <source>
        <dbReference type="PROSITE" id="PS50175"/>
    </source>
</evidence>
<proteinExistence type="predicted"/>
<dbReference type="GO" id="GO:0004519">
    <property type="term" value="F:endonuclease activity"/>
    <property type="evidence" value="ECO:0007669"/>
    <property type="project" value="UniProtKB-KW"/>
</dbReference>
<gene>
    <name evidence="14" type="ORF">VNE69_05030</name>
</gene>
<dbReference type="Pfam" id="PF00078">
    <property type="entry name" value="RVT_1"/>
    <property type="match status" value="1"/>
</dbReference>
<dbReference type="Gene3D" id="3.10.20.370">
    <property type="match status" value="1"/>
</dbReference>
<dbReference type="GO" id="GO:0003723">
    <property type="term" value="F:RNA binding"/>
    <property type="evidence" value="ECO:0007669"/>
    <property type="project" value="UniProtKB-KW"/>
</dbReference>
<evidence type="ECO:0000256" key="7">
    <source>
        <dbReference type="ARBA" id="ARBA00022842"/>
    </source>
</evidence>
<dbReference type="InterPro" id="IPR000477">
    <property type="entry name" value="RT_dom"/>
</dbReference>
<sequence length="889" mass="105357">MKHNQQRIKETDRTTTGDRPGLNNKNINYKLNFNKSILETYFRVGYINLSSKDENPKEYDKKKKEQQFNTKSLTFSMKIEGLEDKLSQEIKIIEDIDSLDILKWCQEIETLIEVNKWDKRIQLAILRQLIKDDKLMDYNKYETWNEIKEYLISVKFPLEERRYYRRKLLNIHQTNYTKIQEYYDAIKQNLTIVRTMEKLMDEEVDRLFEEAFHAGLGKFTYGRVLEYGFGSYQASFEFLKGLEIKISIRAKEIREFRSINSNDNRPMHNNHSEFKKDKYCKLHKYSNHTTEECTKYDKDFYKRNNDNKDNRNVYFIKENVHNFEKTQLRGSINETPIDIMIDSGANKSFMSAEIADKLKIKTQETDEISLIFGNGAKGKTNKKARVEIRLAGLNKVTYEDVHILKNLPEKMILGSDFLLNNGWLLDYKNKRIIVNNAILPMIGAEEIETDEIDAILYDRILLIKEPKILNETNIPRRLTEYIKKNEEHDKIKVEPLSLYIDEKIRDHRLELKYYTVPVKYEADARKEISRLLTNDIIERGRNYYASPSFFIEKKNKELRLVVDYRTVNKFIKDEICIIPKIYESLYKLGGNTYYSKIDLKNGFNQLELEEGSRDITSFTIFGEQYRYKRIPFGIKSGPKLFQKTINYILHGIKNIIVYIDDIVIYGSTPEEHNEKLLEVLNRLMDYRVKINFEKSMFATKRLEILGNVIENDRIRIDTKNIDNLLNEESIPCRKKDIQKIMGIITWYRNFLTDVSRRVSYISRLLKNDCKEKWGDAQNLALKEIKEEIKTTAQLRLPDFSKKFSIQCDASNNGMGAVLFQERGVIGYYSRKFSQSELNYTIVEKEMFAIVKTLEFYRTLIQGYKIEIQTDSRNCIFKNKEFLKEPNDGN</sequence>
<reference evidence="14" key="1">
    <citation type="journal article" date="2024" name="BMC Genomics">
        <title>Functional annotation of a divergent genome using sequence and structure-based similarity.</title>
        <authorList>
            <person name="Svedberg D."/>
            <person name="Winiger R.R."/>
            <person name="Berg A."/>
            <person name="Sharma H."/>
            <person name="Tellgren-Roth C."/>
            <person name="Debrunner-Vossbrinck B.A."/>
            <person name="Vossbrinck C.R."/>
            <person name="Barandun J."/>
        </authorList>
    </citation>
    <scope>NUCLEOTIDE SEQUENCE</scope>
    <source>
        <strain evidence="14">Illinois isolate</strain>
    </source>
</reference>
<evidence type="ECO:0000256" key="4">
    <source>
        <dbReference type="ARBA" id="ARBA00022750"/>
    </source>
</evidence>
<dbReference type="AlphaFoldDB" id="A0AAX4JC52"/>
<keyword evidence="9" id="KW-0229">DNA integration</keyword>
<feature type="compositionally biased region" description="Basic and acidic residues" evidence="11">
    <location>
        <begin position="7"/>
        <end position="16"/>
    </location>
</feature>
<keyword evidence="1" id="KW-0808">Transferase</keyword>
<organism evidence="14 15">
    <name type="scientific">Vairimorpha necatrix</name>
    <dbReference type="NCBI Taxonomy" id="6039"/>
    <lineage>
        <taxon>Eukaryota</taxon>
        <taxon>Fungi</taxon>
        <taxon>Fungi incertae sedis</taxon>
        <taxon>Microsporidia</taxon>
        <taxon>Nosematidae</taxon>
        <taxon>Vairimorpha</taxon>
    </lineage>
</organism>
<keyword evidence="2" id="KW-0548">Nucleotidyltransferase</keyword>
<dbReference type="SUPFAM" id="SSF50630">
    <property type="entry name" value="Acid proteases"/>
    <property type="match status" value="1"/>
</dbReference>
<dbReference type="GO" id="GO:0016779">
    <property type="term" value="F:nucleotidyltransferase activity"/>
    <property type="evidence" value="ECO:0007669"/>
    <property type="project" value="UniProtKB-KW"/>
</dbReference>
<keyword evidence="3" id="KW-0540">Nuclease</keyword>
<dbReference type="RefSeq" id="XP_065329578.1">
    <property type="nucleotide sequence ID" value="XM_065473506.1"/>
</dbReference>
<feature type="region of interest" description="Disordered" evidence="11">
    <location>
        <begin position="1"/>
        <end position="23"/>
    </location>
</feature>
<keyword evidence="10" id="KW-0511">Multifunctional enzyme</keyword>
<evidence type="ECO:0000256" key="10">
    <source>
        <dbReference type="ARBA" id="ARBA00023268"/>
    </source>
</evidence>
<dbReference type="PANTHER" id="PTHR37984:SF5">
    <property type="entry name" value="PROTEIN NYNRIN-LIKE"/>
    <property type="match status" value="1"/>
</dbReference>
<dbReference type="KEGG" id="vnx:VNE69_05030"/>
<keyword evidence="7" id="KW-0460">Magnesium</keyword>
<evidence type="ECO:0000256" key="2">
    <source>
        <dbReference type="ARBA" id="ARBA00022695"/>
    </source>
</evidence>
<evidence type="ECO:0000256" key="1">
    <source>
        <dbReference type="ARBA" id="ARBA00022679"/>
    </source>
</evidence>
<dbReference type="Gene3D" id="3.10.10.10">
    <property type="entry name" value="HIV Type 1 Reverse Transcriptase, subunit A, domain 1"/>
    <property type="match status" value="1"/>
</dbReference>
<dbReference type="Proteomes" id="UP001334084">
    <property type="component" value="Chromosome 5"/>
</dbReference>
<dbReference type="GO" id="GO:0015074">
    <property type="term" value="P:DNA integration"/>
    <property type="evidence" value="ECO:0007669"/>
    <property type="project" value="UniProtKB-KW"/>
</dbReference>
<feature type="domain" description="Reverse transcriptase" evidence="13">
    <location>
        <begin position="532"/>
        <end position="709"/>
    </location>
</feature>
<feature type="domain" description="Peptidase A2" evidence="12">
    <location>
        <begin position="337"/>
        <end position="417"/>
    </location>
</feature>
<dbReference type="InterPro" id="IPR043502">
    <property type="entry name" value="DNA/RNA_pol_sf"/>
</dbReference>
<dbReference type="InterPro" id="IPR043128">
    <property type="entry name" value="Rev_trsase/Diguanyl_cyclase"/>
</dbReference>
<dbReference type="CDD" id="cd00303">
    <property type="entry name" value="retropepsin_like"/>
    <property type="match status" value="1"/>
</dbReference>
<evidence type="ECO:0000256" key="11">
    <source>
        <dbReference type="SAM" id="MobiDB-lite"/>
    </source>
</evidence>
<evidence type="ECO:0000313" key="14">
    <source>
        <dbReference type="EMBL" id="WUR03433.1"/>
    </source>
</evidence>
<evidence type="ECO:0000256" key="8">
    <source>
        <dbReference type="ARBA" id="ARBA00022884"/>
    </source>
</evidence>
<dbReference type="PROSITE" id="PS00141">
    <property type="entry name" value="ASP_PROTEASE"/>
    <property type="match status" value="1"/>
</dbReference>
<keyword evidence="6" id="KW-0378">Hydrolase</keyword>
<dbReference type="InterPro" id="IPR050951">
    <property type="entry name" value="Retrovirus_Pol_polyprotein"/>
</dbReference>
<evidence type="ECO:0000256" key="9">
    <source>
        <dbReference type="ARBA" id="ARBA00022908"/>
    </source>
</evidence>
<name>A0AAX4JC52_9MICR</name>
<keyword evidence="4" id="KW-0064">Aspartyl protease</keyword>
<dbReference type="PROSITE" id="PS50175">
    <property type="entry name" value="ASP_PROT_RETROV"/>
    <property type="match status" value="1"/>
</dbReference>
<dbReference type="PANTHER" id="PTHR37984">
    <property type="entry name" value="PROTEIN CBG26694"/>
    <property type="match status" value="1"/>
</dbReference>
<evidence type="ECO:0000256" key="6">
    <source>
        <dbReference type="ARBA" id="ARBA00022801"/>
    </source>
</evidence>
<dbReference type="SUPFAM" id="SSF56672">
    <property type="entry name" value="DNA/RNA polymerases"/>
    <property type="match status" value="1"/>
</dbReference>
<keyword evidence="15" id="KW-1185">Reference proteome</keyword>
<dbReference type="InterPro" id="IPR001969">
    <property type="entry name" value="Aspartic_peptidase_AS"/>
</dbReference>
<evidence type="ECO:0000256" key="5">
    <source>
        <dbReference type="ARBA" id="ARBA00022759"/>
    </source>
</evidence>
<evidence type="ECO:0000259" key="13">
    <source>
        <dbReference type="PROSITE" id="PS50878"/>
    </source>
</evidence>
<dbReference type="InterPro" id="IPR001995">
    <property type="entry name" value="Peptidase_A2_cat"/>
</dbReference>
<keyword evidence="4" id="KW-0645">Protease</keyword>
<keyword evidence="8" id="KW-0694">RNA-binding</keyword>
<evidence type="ECO:0000313" key="15">
    <source>
        <dbReference type="Proteomes" id="UP001334084"/>
    </source>
</evidence>
<dbReference type="PROSITE" id="PS50878">
    <property type="entry name" value="RT_POL"/>
    <property type="match status" value="1"/>
</dbReference>
<keyword evidence="5" id="KW-0255">Endonuclease</keyword>
<dbReference type="Pfam" id="PF13975">
    <property type="entry name" value="gag-asp_proteas"/>
    <property type="match status" value="1"/>
</dbReference>
<evidence type="ECO:0000256" key="3">
    <source>
        <dbReference type="ARBA" id="ARBA00022722"/>
    </source>
</evidence>
<dbReference type="CDD" id="cd01647">
    <property type="entry name" value="RT_LTR"/>
    <property type="match status" value="1"/>
</dbReference>